<protein>
    <submittedName>
        <fullName evidence="2">Uncharacterized protein</fullName>
    </submittedName>
</protein>
<evidence type="ECO:0000313" key="2">
    <source>
        <dbReference type="EMBL" id="MBK6007988.1"/>
    </source>
</evidence>
<dbReference type="Proteomes" id="UP000630528">
    <property type="component" value="Unassembled WGS sequence"/>
</dbReference>
<evidence type="ECO:0000313" key="3">
    <source>
        <dbReference type="Proteomes" id="UP000630528"/>
    </source>
</evidence>
<feature type="transmembrane region" description="Helical" evidence="1">
    <location>
        <begin position="6"/>
        <end position="25"/>
    </location>
</feature>
<comment type="caution">
    <text evidence="2">The sequence shown here is derived from an EMBL/GenBank/DDBJ whole genome shotgun (WGS) entry which is preliminary data.</text>
</comment>
<reference evidence="2" key="2">
    <citation type="submission" date="2021-01" db="EMBL/GenBank/DDBJ databases">
        <authorList>
            <person name="Kang M."/>
        </authorList>
    </citation>
    <scope>NUCLEOTIDE SEQUENCE</scope>
    <source>
        <strain evidence="2">KACC 17527</strain>
    </source>
</reference>
<proteinExistence type="predicted"/>
<gene>
    <name evidence="2" type="ORF">JJB11_17955</name>
</gene>
<keyword evidence="1" id="KW-0472">Membrane</keyword>
<sequence length="167" mass="19126">MDTTTYLTWLPPALLAVGVLSWALARHQRRTDLRAEQAERLLHALERYSQWVCSQRLAAVFSGEGPEAAAALDAACTIRLAWFPELAGDMAELLGVHNRLINFLSMQQQLWLRDPEHWLESDHDKRFLALWRQHRFALQALLARLEQVARLRIAPAPTPPQHDTTYA</sequence>
<organism evidence="2 3">
    <name type="scientific">Ramlibacter ginsenosidimutans</name>
    <dbReference type="NCBI Taxonomy" id="502333"/>
    <lineage>
        <taxon>Bacteria</taxon>
        <taxon>Pseudomonadati</taxon>
        <taxon>Pseudomonadota</taxon>
        <taxon>Betaproteobacteria</taxon>
        <taxon>Burkholderiales</taxon>
        <taxon>Comamonadaceae</taxon>
        <taxon>Ramlibacter</taxon>
    </lineage>
</organism>
<accession>A0A934TV89</accession>
<reference evidence="2" key="1">
    <citation type="journal article" date="2012" name="J. Microbiol. Biotechnol.">
        <title>Ramlibacter ginsenosidimutans sp. nov., with ginsenoside-converting activity.</title>
        <authorList>
            <person name="Wang L."/>
            <person name="An D.S."/>
            <person name="Kim S.G."/>
            <person name="Jin F.X."/>
            <person name="Kim S.C."/>
            <person name="Lee S.T."/>
            <person name="Im W.T."/>
        </authorList>
    </citation>
    <scope>NUCLEOTIDE SEQUENCE</scope>
    <source>
        <strain evidence="2">KACC 17527</strain>
    </source>
</reference>
<name>A0A934TV89_9BURK</name>
<keyword evidence="1" id="KW-0812">Transmembrane</keyword>
<dbReference type="RefSeq" id="WP_201174502.1">
    <property type="nucleotide sequence ID" value="NZ_JAEPWM010000008.1"/>
</dbReference>
<dbReference type="EMBL" id="JAEPWM010000008">
    <property type="protein sequence ID" value="MBK6007988.1"/>
    <property type="molecule type" value="Genomic_DNA"/>
</dbReference>
<keyword evidence="3" id="KW-1185">Reference proteome</keyword>
<dbReference type="AlphaFoldDB" id="A0A934TV89"/>
<evidence type="ECO:0000256" key="1">
    <source>
        <dbReference type="SAM" id="Phobius"/>
    </source>
</evidence>
<keyword evidence="1" id="KW-1133">Transmembrane helix</keyword>